<comment type="caution">
    <text evidence="1">The sequence shown here is derived from an EMBL/GenBank/DDBJ whole genome shotgun (WGS) entry which is preliminary data.</text>
</comment>
<evidence type="ECO:0000313" key="1">
    <source>
        <dbReference type="EMBL" id="MCW6510261.1"/>
    </source>
</evidence>
<protein>
    <submittedName>
        <fullName evidence="1">Uncharacterized protein</fullName>
    </submittedName>
</protein>
<proteinExistence type="predicted"/>
<dbReference type="EMBL" id="JAMOIM010000014">
    <property type="protein sequence ID" value="MCW6510261.1"/>
    <property type="molecule type" value="Genomic_DNA"/>
</dbReference>
<accession>A0AA42CLC6</accession>
<keyword evidence="2" id="KW-1185">Reference proteome</keyword>
<gene>
    <name evidence="1" type="ORF">M8523_19765</name>
</gene>
<organism evidence="1 2">
    <name type="scientific">Lichenifustis flavocetrariae</name>
    <dbReference type="NCBI Taxonomy" id="2949735"/>
    <lineage>
        <taxon>Bacteria</taxon>
        <taxon>Pseudomonadati</taxon>
        <taxon>Pseudomonadota</taxon>
        <taxon>Alphaproteobacteria</taxon>
        <taxon>Hyphomicrobiales</taxon>
        <taxon>Lichenihabitantaceae</taxon>
        <taxon>Lichenifustis</taxon>
    </lineage>
</organism>
<dbReference type="RefSeq" id="WP_282586633.1">
    <property type="nucleotide sequence ID" value="NZ_JAMOIM010000014.1"/>
</dbReference>
<sequence>MLTDADALMKIWGDAAHKVAANLAWREDIGLIKVSEPGHWTRVTQEIGRRLHSNDIPAVDMSLRAA</sequence>
<dbReference type="Proteomes" id="UP001165667">
    <property type="component" value="Unassembled WGS sequence"/>
</dbReference>
<dbReference type="AlphaFoldDB" id="A0AA42CLC6"/>
<reference evidence="1" key="1">
    <citation type="submission" date="2022-05" db="EMBL/GenBank/DDBJ databases">
        <authorList>
            <person name="Pankratov T."/>
        </authorList>
    </citation>
    <scope>NUCLEOTIDE SEQUENCE</scope>
    <source>
        <strain evidence="1">BP6-180914</strain>
    </source>
</reference>
<evidence type="ECO:0000313" key="2">
    <source>
        <dbReference type="Proteomes" id="UP001165667"/>
    </source>
</evidence>
<name>A0AA42CLC6_9HYPH</name>